<keyword evidence="2" id="KW-1185">Reference proteome</keyword>
<accession>A0A4P7GJN0</accession>
<evidence type="ECO:0000313" key="1">
    <source>
        <dbReference type="EMBL" id="QBR91957.1"/>
    </source>
</evidence>
<dbReference type="EMBL" id="CP038267">
    <property type="protein sequence ID" value="QBR91957.1"/>
    <property type="molecule type" value="Genomic_DNA"/>
</dbReference>
<dbReference type="KEGG" id="noy:EXE57_06445"/>
<reference evidence="1 2" key="1">
    <citation type="submission" date="2019-03" db="EMBL/GenBank/DDBJ databases">
        <title>Three New Species of Nocardioides, Nocardioides euryhalodurans sp. nov., Nocardioides seonyuensis sp. nov. and Nocardioides eburneoflavus sp. nov., Iolated from Soil.</title>
        <authorList>
            <person name="Roh S.G."/>
            <person name="Lee C."/>
            <person name="Kim M.-K."/>
            <person name="Kim S.B."/>
        </authorList>
    </citation>
    <scope>NUCLEOTIDE SEQUENCE [LARGE SCALE GENOMIC DNA]</scope>
    <source>
        <strain evidence="1 2">MMS17-SY117</strain>
    </source>
</reference>
<organism evidence="1 2">
    <name type="scientific">Nocardioides euryhalodurans</name>
    <dbReference type="NCBI Taxonomy" id="2518370"/>
    <lineage>
        <taxon>Bacteria</taxon>
        <taxon>Bacillati</taxon>
        <taxon>Actinomycetota</taxon>
        <taxon>Actinomycetes</taxon>
        <taxon>Propionibacteriales</taxon>
        <taxon>Nocardioidaceae</taxon>
        <taxon>Nocardioides</taxon>
    </lineage>
</organism>
<dbReference type="InterPro" id="IPR045596">
    <property type="entry name" value="DUF6459"/>
</dbReference>
<proteinExistence type="predicted"/>
<name>A0A4P7GJN0_9ACTN</name>
<dbReference type="Pfam" id="PF20060">
    <property type="entry name" value="DUF6459"/>
    <property type="match status" value="1"/>
</dbReference>
<dbReference type="AlphaFoldDB" id="A0A4P7GJN0"/>
<protein>
    <submittedName>
        <fullName evidence="1">Uncharacterized protein</fullName>
    </submittedName>
</protein>
<dbReference type="OrthoDB" id="3266345at2"/>
<dbReference type="RefSeq" id="WP_135075272.1">
    <property type="nucleotide sequence ID" value="NZ_CP038267.1"/>
</dbReference>
<evidence type="ECO:0000313" key="2">
    <source>
        <dbReference type="Proteomes" id="UP000294894"/>
    </source>
</evidence>
<gene>
    <name evidence="1" type="ORF">EXE57_06445</name>
</gene>
<sequence length="163" mass="18183">MSPFHEKVVPLRGPTPVASVQGTLALDLGCHDDAWPPPLATVHAIEVRERRKLESWAHRFAQAAVEIAGGDRPVSQLLRWTAPDVYDDLARRALLVRAAAEREAHGGRVQQVRPLVESVHTCWIDDAVAEVSARVRHGRRSRALAIRFEHRAGRWQAVAMQFA</sequence>
<dbReference type="Proteomes" id="UP000294894">
    <property type="component" value="Chromosome"/>
</dbReference>